<protein>
    <submittedName>
        <fullName evidence="2">Uncharacterized protein</fullName>
    </submittedName>
</protein>
<keyword evidence="1" id="KW-0472">Membrane</keyword>
<evidence type="ECO:0000256" key="1">
    <source>
        <dbReference type="SAM" id="Phobius"/>
    </source>
</evidence>
<keyword evidence="1" id="KW-1133">Transmembrane helix</keyword>
<dbReference type="RefSeq" id="XP_016632415.1">
    <property type="nucleotide sequence ID" value="XM_016776096.1"/>
</dbReference>
<feature type="transmembrane region" description="Helical" evidence="1">
    <location>
        <begin position="667"/>
        <end position="687"/>
    </location>
</feature>
<proteinExistence type="predicted"/>
<evidence type="ECO:0000313" key="2">
    <source>
        <dbReference type="EMBL" id="KIX98292.1"/>
    </source>
</evidence>
<sequence>MRQQFVDWARRHFLQYPLLSRSHSQSRSTKDTFRGEPKGSICKLPAEVGHASAPSTTWNPIWLRTSFLSATVLTFSALISVLLLLLYFVRRDDGLVLRTSNHFTWTYGPTAVLTIVVASWRQIDYYCKALAPWDELHRGNVQPLKSVLLDYKSPLQIISFYKAAKNRHFTIITTILGFVILKLITLASTGLLFPDSIALPDSQVEISRITRLDGSLYDASANQGLFDPSIAYTAFAAMSKGLPYADGTTAEMVYEQIGNFKLPPQSRDDNGTVSAQVQALVPTYHCESAPVAVILQPANVTDFHPEDTLQLLFPECTLRADGKGTPVYALNPQTFVCPERQLSPLVQQIDCNTNSTPGSLDNWQLLTLTDFRYNQTVANASDLTLGDPVSATAWSTGVAQVVGIACRSGFSLERIQLSYDLQSLSGGIRVNRTENGNNTTLGNFTGFDLGVLTTSALSASADMFGNLVDNQDVLEYPNVLFKMMAAISGGTYEDLLNETTMIAAAEKVLQQVALQSAAKYIINADNTTLPGTFLQKEERLRVSDFSLWVMFSGCVVMTILTVFLLWKRPKNLCLRNPEPPNRNAELLAHSIDFREALRSIRLGGDDELRAKLQTFRFSAECRTYGDDDRVVSISVSPSEHSLGGKDDDDMSRNDGTMWWSPLTLKRPILVISLVMPLVAIGSLEALQQVSDKRHGFVAVHESTGTSITIYTRFLPALLMLLVATMINSLDFNIAVLAPYNAVHSKVGSSAWRSTATSNLGYPPPLAIWNSMRHHQWGPCLSGLASLIASVLTIVVSGLYTVDKLPLSQTISMGRADTFNTTWINSVKNDGSAAVVASLTESLGLDYPQFTYAELALPSLKSLIPAKDGGDTNATLQIQVPALRSDLQCVELASDMVNVSASYNSRIDTAQASVSATARLPATCPFGGSNGTANYIQFSNTFSLRDNSSFVGKLLDLHVGPFDPIQDSSFGELSPNTQADNPPGCPSLAFLYGYADVNAPSRTVMTTLMCYQYIDQLSTNVTFAWPDLTIPTTRPPVVNESSSERLTSGVNGETAFQFRLQLHMDDEFSSFNQTANDTATLAESSPPMDNFFQGVLFGKQPLNISLLASTRPEDISQVYGGIRGLYRRYMAQAISSNMRVPINTRAEEDDSATTGSVNHTTTVTMTGTLQDATLQARIVQSRVAKLILQVQLGLIFVLASLACYCSKLHEIVPFNPCTIAGVAALFAWSRMCDFDDPVGRDLMMRNNNGGQGQGMRRDDGGQYRHGYRYRLGWWDIGHGVGGEAAPRWYGIDAVEREEEESS</sequence>
<keyword evidence="1" id="KW-0812">Transmembrane</keyword>
<dbReference type="PANTHER" id="PTHR37544:SF3">
    <property type="entry name" value="SPRAY"/>
    <property type="match status" value="1"/>
</dbReference>
<dbReference type="PANTHER" id="PTHR37544">
    <property type="entry name" value="SPRAY-RELATED"/>
    <property type="match status" value="1"/>
</dbReference>
<dbReference type="Pfam" id="PF11915">
    <property type="entry name" value="DUF3433"/>
    <property type="match status" value="2"/>
</dbReference>
<organism evidence="2 3">
    <name type="scientific">Fonsecaea multimorphosa CBS 102226</name>
    <dbReference type="NCBI Taxonomy" id="1442371"/>
    <lineage>
        <taxon>Eukaryota</taxon>
        <taxon>Fungi</taxon>
        <taxon>Dikarya</taxon>
        <taxon>Ascomycota</taxon>
        <taxon>Pezizomycotina</taxon>
        <taxon>Eurotiomycetes</taxon>
        <taxon>Chaetothyriomycetidae</taxon>
        <taxon>Chaetothyriales</taxon>
        <taxon>Herpotrichiellaceae</taxon>
        <taxon>Fonsecaea</taxon>
    </lineage>
</organism>
<evidence type="ECO:0000313" key="3">
    <source>
        <dbReference type="Proteomes" id="UP000053411"/>
    </source>
</evidence>
<feature type="transmembrane region" description="Helical" evidence="1">
    <location>
        <begin position="67"/>
        <end position="89"/>
    </location>
</feature>
<dbReference type="OrthoDB" id="5332281at2759"/>
<gene>
    <name evidence="2" type="ORF">Z520_05593</name>
</gene>
<name>A0A0D2JXL2_9EURO</name>
<dbReference type="GeneID" id="27711339"/>
<accession>A0A0D2JXL2</accession>
<dbReference type="InterPro" id="IPR021840">
    <property type="entry name" value="DUF3433"/>
</dbReference>
<dbReference type="STRING" id="1442371.A0A0D2JXL2"/>
<keyword evidence="3" id="KW-1185">Reference proteome</keyword>
<feature type="transmembrane region" description="Helical" evidence="1">
    <location>
        <begin position="545"/>
        <end position="566"/>
    </location>
</feature>
<dbReference type="Proteomes" id="UP000053411">
    <property type="component" value="Unassembled WGS sequence"/>
</dbReference>
<dbReference type="VEuPathDB" id="FungiDB:Z520_05593"/>
<dbReference type="EMBL" id="KN848071">
    <property type="protein sequence ID" value="KIX98292.1"/>
    <property type="molecule type" value="Genomic_DNA"/>
</dbReference>
<reference evidence="2 3" key="1">
    <citation type="submission" date="2015-01" db="EMBL/GenBank/DDBJ databases">
        <title>The Genome Sequence of Fonsecaea multimorphosa CBS 102226.</title>
        <authorList>
            <consortium name="The Broad Institute Genomics Platform"/>
            <person name="Cuomo C."/>
            <person name="de Hoog S."/>
            <person name="Gorbushina A."/>
            <person name="Stielow B."/>
            <person name="Teixiera M."/>
            <person name="Abouelleil A."/>
            <person name="Chapman S.B."/>
            <person name="Priest M."/>
            <person name="Young S.K."/>
            <person name="Wortman J."/>
            <person name="Nusbaum C."/>
            <person name="Birren B."/>
        </authorList>
    </citation>
    <scope>NUCLEOTIDE SEQUENCE [LARGE SCALE GENOMIC DNA]</scope>
    <source>
        <strain evidence="2 3">CBS 102226</strain>
    </source>
</reference>
<feature type="transmembrane region" description="Helical" evidence="1">
    <location>
        <begin position="707"/>
        <end position="726"/>
    </location>
</feature>
<feature type="transmembrane region" description="Helical" evidence="1">
    <location>
        <begin position="779"/>
        <end position="801"/>
    </location>
</feature>
<feature type="transmembrane region" description="Helical" evidence="1">
    <location>
        <begin position="169"/>
        <end position="193"/>
    </location>
</feature>